<protein>
    <submittedName>
        <fullName evidence="2">Uncharacterized protein</fullName>
    </submittedName>
</protein>
<dbReference type="AlphaFoldDB" id="A0A1B9H4D9"/>
<evidence type="ECO:0000256" key="1">
    <source>
        <dbReference type="SAM" id="Phobius"/>
    </source>
</evidence>
<keyword evidence="3" id="KW-1185">Reference proteome</keyword>
<keyword evidence="1" id="KW-0472">Membrane</keyword>
<proteinExistence type="predicted"/>
<gene>
    <name evidence="2" type="ORF">I316_00358</name>
</gene>
<accession>A0A1B9H4D9</accession>
<dbReference type="Proteomes" id="UP000092666">
    <property type="component" value="Unassembled WGS sequence"/>
</dbReference>
<evidence type="ECO:0000313" key="2">
    <source>
        <dbReference type="EMBL" id="OCF38134.1"/>
    </source>
</evidence>
<evidence type="ECO:0000313" key="3">
    <source>
        <dbReference type="Proteomes" id="UP000092666"/>
    </source>
</evidence>
<dbReference type="OrthoDB" id="419616at2759"/>
<reference evidence="3" key="2">
    <citation type="submission" date="2013-12" db="EMBL/GenBank/DDBJ databases">
        <title>Evolution of pathogenesis and genome organization in the Tremellales.</title>
        <authorList>
            <person name="Cuomo C."/>
            <person name="Litvintseva A."/>
            <person name="Heitman J."/>
            <person name="Chen Y."/>
            <person name="Sun S."/>
            <person name="Springer D."/>
            <person name="Dromer F."/>
            <person name="Young S."/>
            <person name="Zeng Q."/>
            <person name="Chapman S."/>
            <person name="Gujja S."/>
            <person name="Saif S."/>
            <person name="Birren B."/>
        </authorList>
    </citation>
    <scope>NUCLEOTIDE SEQUENCE [LARGE SCALE GENOMIC DNA]</scope>
    <source>
        <strain evidence="3">BCC8398</strain>
    </source>
</reference>
<dbReference type="EMBL" id="KI669492">
    <property type="protein sequence ID" value="OCF38134.1"/>
    <property type="molecule type" value="Genomic_DNA"/>
</dbReference>
<dbReference type="SUPFAM" id="SSF103473">
    <property type="entry name" value="MFS general substrate transporter"/>
    <property type="match status" value="1"/>
</dbReference>
<feature type="transmembrane region" description="Helical" evidence="1">
    <location>
        <begin position="29"/>
        <end position="55"/>
    </location>
</feature>
<organism evidence="2 3">
    <name type="scientific">Kwoniella heveanensis BCC8398</name>
    <dbReference type="NCBI Taxonomy" id="1296120"/>
    <lineage>
        <taxon>Eukaryota</taxon>
        <taxon>Fungi</taxon>
        <taxon>Dikarya</taxon>
        <taxon>Basidiomycota</taxon>
        <taxon>Agaricomycotina</taxon>
        <taxon>Tremellomycetes</taxon>
        <taxon>Tremellales</taxon>
        <taxon>Cryptococcaceae</taxon>
        <taxon>Kwoniella</taxon>
    </lineage>
</organism>
<dbReference type="InterPro" id="IPR036259">
    <property type="entry name" value="MFS_trans_sf"/>
</dbReference>
<keyword evidence="1" id="KW-0812">Transmembrane</keyword>
<keyword evidence="1" id="KW-1133">Transmembrane helix</keyword>
<name>A0A1B9H4D9_9TREE</name>
<sequence length="152" mass="16335">MPSIAVNAFMGFFTLMTYTAVEQGGLGFPVSIIGVMSACSTVLYLIFSPMIIPLLNRRLNARDSLSVVVAALPVESLIVPIAQAAATQGRMWTWSMLAVQLPLYNYHLIGWSLNDTWVAACFEYFPELLASGSAFVMIAGAVERGLGPVISG</sequence>
<reference evidence="2 3" key="1">
    <citation type="submission" date="2013-07" db="EMBL/GenBank/DDBJ databases">
        <title>The Genome Sequence of Cryptococcus heveanensis BCC8398.</title>
        <authorList>
            <consortium name="The Broad Institute Genome Sequencing Platform"/>
            <person name="Cuomo C."/>
            <person name="Litvintseva A."/>
            <person name="Chen Y."/>
            <person name="Heitman J."/>
            <person name="Sun S."/>
            <person name="Springer D."/>
            <person name="Dromer F."/>
            <person name="Young S.K."/>
            <person name="Zeng Q."/>
            <person name="Gargeya S."/>
            <person name="Fitzgerald M."/>
            <person name="Abouelleil A."/>
            <person name="Alvarado L."/>
            <person name="Berlin A.M."/>
            <person name="Chapman S.B."/>
            <person name="Dewar J."/>
            <person name="Goldberg J."/>
            <person name="Griggs A."/>
            <person name="Gujja S."/>
            <person name="Hansen M."/>
            <person name="Howarth C."/>
            <person name="Imamovic A."/>
            <person name="Larimer J."/>
            <person name="McCowan C."/>
            <person name="Murphy C."/>
            <person name="Pearson M."/>
            <person name="Priest M."/>
            <person name="Roberts A."/>
            <person name="Saif S."/>
            <person name="Shea T."/>
            <person name="Sykes S."/>
            <person name="Wortman J."/>
            <person name="Nusbaum C."/>
            <person name="Birren B."/>
        </authorList>
    </citation>
    <scope>NUCLEOTIDE SEQUENCE [LARGE SCALE GENOMIC DNA]</scope>
    <source>
        <strain evidence="2 3">BCC8398</strain>
    </source>
</reference>